<comment type="caution">
    <text evidence="2">The sequence shown here is derived from an EMBL/GenBank/DDBJ whole genome shotgun (WGS) entry which is preliminary data.</text>
</comment>
<gene>
    <name evidence="2" type="ORF">R1sor_027111</name>
</gene>
<proteinExistence type="predicted"/>
<protein>
    <submittedName>
        <fullName evidence="2">Uncharacterized protein</fullName>
    </submittedName>
</protein>
<evidence type="ECO:0000256" key="1">
    <source>
        <dbReference type="SAM" id="MobiDB-lite"/>
    </source>
</evidence>
<keyword evidence="3" id="KW-1185">Reference proteome</keyword>
<dbReference type="EMBL" id="JBJQOH010000008">
    <property type="protein sequence ID" value="KAL3677163.1"/>
    <property type="molecule type" value="Genomic_DNA"/>
</dbReference>
<sequence length="258" mass="28920">MFSRMLHSGVEPELVEIDRYIIVANVDKPTIGKILQICWSPVEMVTGNLKICIRREVRKGVAEPHNVGILPESEHYVKIIVNFLVDSPPHNFKIIATHKAEFSVVIITVLSGMDVLISTSQVQGAPQISAKQATFSSNCDATTNATGRSAVDVETNTVRTPQQNRHPQQSRCDASVQSVDDVRSSGKTVRSRDRPPPPERKTSLITAYEEQVKEKLFLRKKAQDQKASFRDAILEDRRQAREQRESQNSGRDRSYAQG</sequence>
<name>A0ABD3GDC2_9MARC</name>
<feature type="region of interest" description="Disordered" evidence="1">
    <location>
        <begin position="220"/>
        <end position="258"/>
    </location>
</feature>
<feature type="region of interest" description="Disordered" evidence="1">
    <location>
        <begin position="143"/>
        <end position="203"/>
    </location>
</feature>
<feature type="compositionally biased region" description="Polar residues" evidence="1">
    <location>
        <begin position="154"/>
        <end position="178"/>
    </location>
</feature>
<organism evidence="2 3">
    <name type="scientific">Riccia sorocarpa</name>
    <dbReference type="NCBI Taxonomy" id="122646"/>
    <lineage>
        <taxon>Eukaryota</taxon>
        <taxon>Viridiplantae</taxon>
        <taxon>Streptophyta</taxon>
        <taxon>Embryophyta</taxon>
        <taxon>Marchantiophyta</taxon>
        <taxon>Marchantiopsida</taxon>
        <taxon>Marchantiidae</taxon>
        <taxon>Marchantiales</taxon>
        <taxon>Ricciaceae</taxon>
        <taxon>Riccia</taxon>
    </lineage>
</organism>
<dbReference type="AlphaFoldDB" id="A0ABD3GDC2"/>
<accession>A0ABD3GDC2</accession>
<evidence type="ECO:0000313" key="3">
    <source>
        <dbReference type="Proteomes" id="UP001633002"/>
    </source>
</evidence>
<reference evidence="2 3" key="1">
    <citation type="submission" date="2024-09" db="EMBL/GenBank/DDBJ databases">
        <title>Chromosome-scale assembly of Riccia sorocarpa.</title>
        <authorList>
            <person name="Paukszto L."/>
        </authorList>
    </citation>
    <scope>NUCLEOTIDE SEQUENCE [LARGE SCALE GENOMIC DNA]</scope>
    <source>
        <strain evidence="2">LP-2024</strain>
        <tissue evidence="2">Aerial parts of the thallus</tissue>
    </source>
</reference>
<evidence type="ECO:0000313" key="2">
    <source>
        <dbReference type="EMBL" id="KAL3677163.1"/>
    </source>
</evidence>
<dbReference type="Proteomes" id="UP001633002">
    <property type="component" value="Unassembled WGS sequence"/>
</dbReference>
<feature type="compositionally biased region" description="Basic and acidic residues" evidence="1">
    <location>
        <begin position="180"/>
        <end position="202"/>
    </location>
</feature>